<dbReference type="GO" id="GO:0003677">
    <property type="term" value="F:DNA binding"/>
    <property type="evidence" value="ECO:0007669"/>
    <property type="project" value="UniProtKB-KW"/>
</dbReference>
<dbReference type="Pfam" id="PF01047">
    <property type="entry name" value="MarR"/>
    <property type="match status" value="1"/>
</dbReference>
<evidence type="ECO:0000313" key="6">
    <source>
        <dbReference type="Proteomes" id="UP000241074"/>
    </source>
</evidence>
<dbReference type="GO" id="GO:0003700">
    <property type="term" value="F:DNA-binding transcription factor activity"/>
    <property type="evidence" value="ECO:0007669"/>
    <property type="project" value="InterPro"/>
</dbReference>
<keyword evidence="3" id="KW-0804">Transcription</keyword>
<dbReference type="OrthoDB" id="9815567at2"/>
<dbReference type="InterPro" id="IPR000835">
    <property type="entry name" value="HTH_MarR-typ"/>
</dbReference>
<dbReference type="EMBL" id="CP027860">
    <property type="protein sequence ID" value="AVP96994.1"/>
    <property type="molecule type" value="Genomic_DNA"/>
</dbReference>
<evidence type="ECO:0000256" key="2">
    <source>
        <dbReference type="ARBA" id="ARBA00023125"/>
    </source>
</evidence>
<feature type="domain" description="HTH marR-type" evidence="4">
    <location>
        <begin position="1"/>
        <end position="146"/>
    </location>
</feature>
<dbReference type="PROSITE" id="PS50995">
    <property type="entry name" value="HTH_MARR_2"/>
    <property type="match status" value="1"/>
</dbReference>
<proteinExistence type="predicted"/>
<dbReference type="InterPro" id="IPR036388">
    <property type="entry name" value="WH-like_DNA-bd_sf"/>
</dbReference>
<keyword evidence="1" id="KW-0805">Transcription regulation</keyword>
<dbReference type="Gene3D" id="1.10.10.10">
    <property type="entry name" value="Winged helix-like DNA-binding domain superfamily/Winged helix DNA-binding domain"/>
    <property type="match status" value="1"/>
</dbReference>
<reference evidence="5 6" key="1">
    <citation type="submission" date="2018-03" db="EMBL/GenBank/DDBJ databases">
        <title>Ahniella affigens gen. nov., sp. nov., a gammaproteobacterium isolated from sandy soil near a stream.</title>
        <authorList>
            <person name="Ko Y."/>
            <person name="Kim J.-H."/>
        </authorList>
    </citation>
    <scope>NUCLEOTIDE SEQUENCE [LARGE SCALE GENOMIC DNA]</scope>
    <source>
        <strain evidence="5 6">D13</strain>
    </source>
</reference>
<dbReference type="AlphaFoldDB" id="A0A2P1PQ78"/>
<evidence type="ECO:0000256" key="3">
    <source>
        <dbReference type="ARBA" id="ARBA00023163"/>
    </source>
</evidence>
<dbReference type="SMART" id="SM00347">
    <property type="entry name" value="HTH_MARR"/>
    <property type="match status" value="1"/>
</dbReference>
<sequence>MITRQTQPAPAPLEAHIGFWLRFVSNHVSARFQQHMAAKGVTVSEWVALRSLWSQTDATHAALIEALGMTKGATSKVISRLEEKGLVERALADGRAREQSLRLTVAGKKLVPKLAALADANDAHFFAHLPATERVALTKIMKDLVKHHQLKEFPTV</sequence>
<organism evidence="5 6">
    <name type="scientific">Ahniella affigens</name>
    <dbReference type="NCBI Taxonomy" id="2021234"/>
    <lineage>
        <taxon>Bacteria</taxon>
        <taxon>Pseudomonadati</taxon>
        <taxon>Pseudomonadota</taxon>
        <taxon>Gammaproteobacteria</taxon>
        <taxon>Lysobacterales</taxon>
        <taxon>Rhodanobacteraceae</taxon>
        <taxon>Ahniella</taxon>
    </lineage>
</organism>
<keyword evidence="2" id="KW-0238">DNA-binding</keyword>
<evidence type="ECO:0000313" key="5">
    <source>
        <dbReference type="EMBL" id="AVP96994.1"/>
    </source>
</evidence>
<protein>
    <submittedName>
        <fullName evidence="5">MarR family transcriptional regulator</fullName>
    </submittedName>
</protein>
<gene>
    <name evidence="5" type="ORF">C7S18_07200</name>
</gene>
<dbReference type="RefSeq" id="WP_106890919.1">
    <property type="nucleotide sequence ID" value="NZ_CP027860.1"/>
</dbReference>
<evidence type="ECO:0000259" key="4">
    <source>
        <dbReference type="PROSITE" id="PS50995"/>
    </source>
</evidence>
<reference evidence="5 6" key="2">
    <citation type="submission" date="2018-03" db="EMBL/GenBank/DDBJ databases">
        <authorList>
            <person name="Keele B.F."/>
        </authorList>
    </citation>
    <scope>NUCLEOTIDE SEQUENCE [LARGE SCALE GENOMIC DNA]</scope>
    <source>
        <strain evidence="5 6">D13</strain>
    </source>
</reference>
<dbReference type="PANTHER" id="PTHR42756">
    <property type="entry name" value="TRANSCRIPTIONAL REGULATOR, MARR"/>
    <property type="match status" value="1"/>
</dbReference>
<dbReference type="Proteomes" id="UP000241074">
    <property type="component" value="Chromosome"/>
</dbReference>
<name>A0A2P1PQ78_9GAMM</name>
<evidence type="ECO:0000256" key="1">
    <source>
        <dbReference type="ARBA" id="ARBA00023015"/>
    </source>
</evidence>
<dbReference type="InterPro" id="IPR036390">
    <property type="entry name" value="WH_DNA-bd_sf"/>
</dbReference>
<keyword evidence="6" id="KW-1185">Reference proteome</keyword>
<dbReference type="KEGG" id="xba:C7S18_07200"/>
<dbReference type="PANTHER" id="PTHR42756:SF1">
    <property type="entry name" value="TRANSCRIPTIONAL REPRESSOR OF EMRAB OPERON"/>
    <property type="match status" value="1"/>
</dbReference>
<dbReference type="SUPFAM" id="SSF46785">
    <property type="entry name" value="Winged helix' DNA-binding domain"/>
    <property type="match status" value="1"/>
</dbReference>
<accession>A0A2P1PQ78</accession>